<dbReference type="Gene3D" id="1.10.287.130">
    <property type="match status" value="1"/>
</dbReference>
<keyword evidence="9 10" id="KW-0472">Membrane</keyword>
<dbReference type="EMBL" id="BJXB01000001">
    <property type="protein sequence ID" value="GEM44470.1"/>
    <property type="molecule type" value="Genomic_DNA"/>
</dbReference>
<dbReference type="InterPro" id="IPR005467">
    <property type="entry name" value="His_kinase_dom"/>
</dbReference>
<dbReference type="EC" id="2.7.13.3" evidence="3"/>
<dbReference type="PANTHER" id="PTHR45436">
    <property type="entry name" value="SENSOR HISTIDINE KINASE YKOH"/>
    <property type="match status" value="1"/>
</dbReference>
<dbReference type="Pfam" id="PF02518">
    <property type="entry name" value="HATPase_c"/>
    <property type="match status" value="1"/>
</dbReference>
<dbReference type="Gene3D" id="6.10.340.10">
    <property type="match status" value="1"/>
</dbReference>
<evidence type="ECO:0000256" key="3">
    <source>
        <dbReference type="ARBA" id="ARBA00012438"/>
    </source>
</evidence>
<dbReference type="AlphaFoldDB" id="A0A511MV66"/>
<evidence type="ECO:0000256" key="7">
    <source>
        <dbReference type="ARBA" id="ARBA00022777"/>
    </source>
</evidence>
<dbReference type="PRINTS" id="PR00344">
    <property type="entry name" value="BCTRLSENSOR"/>
</dbReference>
<evidence type="ECO:0000256" key="6">
    <source>
        <dbReference type="ARBA" id="ARBA00022692"/>
    </source>
</evidence>
<protein>
    <recommendedName>
        <fullName evidence="3">histidine kinase</fullName>
        <ecNumber evidence="3">2.7.13.3</ecNumber>
    </recommendedName>
</protein>
<feature type="domain" description="Histidine kinase" evidence="11">
    <location>
        <begin position="243"/>
        <end position="451"/>
    </location>
</feature>
<evidence type="ECO:0000256" key="2">
    <source>
        <dbReference type="ARBA" id="ARBA00004370"/>
    </source>
</evidence>
<keyword evidence="8 10" id="KW-1133">Transmembrane helix</keyword>
<dbReference type="Pfam" id="PF00512">
    <property type="entry name" value="HisKA"/>
    <property type="match status" value="1"/>
</dbReference>
<evidence type="ECO:0000256" key="9">
    <source>
        <dbReference type="ARBA" id="ARBA00023136"/>
    </source>
</evidence>
<evidence type="ECO:0000313" key="12">
    <source>
        <dbReference type="EMBL" id="GEM44470.1"/>
    </source>
</evidence>
<gene>
    <name evidence="12" type="ORF">DC3_01050</name>
</gene>
<dbReference type="SUPFAM" id="SSF47384">
    <property type="entry name" value="Homodimeric domain of signal transducing histidine kinase"/>
    <property type="match status" value="1"/>
</dbReference>
<dbReference type="SMART" id="SM00388">
    <property type="entry name" value="HisKA"/>
    <property type="match status" value="1"/>
</dbReference>
<dbReference type="PROSITE" id="PS50109">
    <property type="entry name" value="HIS_KIN"/>
    <property type="match status" value="1"/>
</dbReference>
<organism evidence="12 13">
    <name type="scientific">Deinococcus cellulosilyticus (strain DSM 18568 / NBRC 106333 / KACC 11606 / 5516J-15)</name>
    <dbReference type="NCBI Taxonomy" id="1223518"/>
    <lineage>
        <taxon>Bacteria</taxon>
        <taxon>Thermotogati</taxon>
        <taxon>Deinococcota</taxon>
        <taxon>Deinococci</taxon>
        <taxon>Deinococcales</taxon>
        <taxon>Deinococcaceae</taxon>
        <taxon>Deinococcus</taxon>
    </lineage>
</organism>
<dbReference type="SUPFAM" id="SSF55874">
    <property type="entry name" value="ATPase domain of HSP90 chaperone/DNA topoisomerase II/histidine kinase"/>
    <property type="match status" value="1"/>
</dbReference>
<dbReference type="InterPro" id="IPR003661">
    <property type="entry name" value="HisK_dim/P_dom"/>
</dbReference>
<evidence type="ECO:0000259" key="11">
    <source>
        <dbReference type="PROSITE" id="PS50109"/>
    </source>
</evidence>
<dbReference type="InterPro" id="IPR036097">
    <property type="entry name" value="HisK_dim/P_sf"/>
</dbReference>
<evidence type="ECO:0000256" key="5">
    <source>
        <dbReference type="ARBA" id="ARBA00022679"/>
    </source>
</evidence>
<dbReference type="GO" id="GO:0005886">
    <property type="term" value="C:plasma membrane"/>
    <property type="evidence" value="ECO:0007669"/>
    <property type="project" value="TreeGrafter"/>
</dbReference>
<keyword evidence="13" id="KW-1185">Reference proteome</keyword>
<evidence type="ECO:0000256" key="1">
    <source>
        <dbReference type="ARBA" id="ARBA00000085"/>
    </source>
</evidence>
<keyword evidence="6 10" id="KW-0812">Transmembrane</keyword>
<proteinExistence type="predicted"/>
<keyword evidence="7" id="KW-0418">Kinase</keyword>
<dbReference type="SMART" id="SM00387">
    <property type="entry name" value="HATPase_c"/>
    <property type="match status" value="1"/>
</dbReference>
<evidence type="ECO:0000256" key="10">
    <source>
        <dbReference type="SAM" id="Phobius"/>
    </source>
</evidence>
<sequence>MWSIQNKLLLLCLGVVLSGFAVASVLTGVFYQRMVQQYSQERATRLVTFMSGVMQWWFDGDEAPEPGDEDWLRQELGPAQAMVYRLNLTTRKYSEIPVWKSMQARLPPMDPQGLRKVALDPSVSDVMCTCGEYRVATRREWKYIVQVALPLRLDRENMAGFRQTTLLVGGGIFLLVGLLASLVARSITRPLVELAAQARLLQQAPNFSHRDRQDEVGVLSRALQEGVQEVQQARAREQQFLAAASHELRTPITALLLSIEQDSRRARNLEDHQSILQRVHATALRLRALSSNLLTLVKPQTDLKVKVDLTELTASVVDELMPLAAEKSLWLEFTGEHVQMTGDPHALRQMVTNLVSNSIKFTSEGQITIHLHAEGQQAHLTIEDTGIGLPEHHQDLFQPFKRGRGAAQHTPGSGLGLAVVQEVVRSHHGKVVLQNRPQGGTRAVVSLPLTPQGAP</sequence>
<feature type="transmembrane region" description="Helical" evidence="10">
    <location>
        <begin position="166"/>
        <end position="184"/>
    </location>
</feature>
<dbReference type="InterPro" id="IPR036890">
    <property type="entry name" value="HATPase_C_sf"/>
</dbReference>
<dbReference type="Gene3D" id="3.30.565.10">
    <property type="entry name" value="Histidine kinase-like ATPase, C-terminal domain"/>
    <property type="match status" value="1"/>
</dbReference>
<evidence type="ECO:0000313" key="13">
    <source>
        <dbReference type="Proteomes" id="UP000321306"/>
    </source>
</evidence>
<dbReference type="PANTHER" id="PTHR45436:SF5">
    <property type="entry name" value="SENSOR HISTIDINE KINASE TRCS"/>
    <property type="match status" value="1"/>
</dbReference>
<dbReference type="GO" id="GO:0000155">
    <property type="term" value="F:phosphorelay sensor kinase activity"/>
    <property type="evidence" value="ECO:0007669"/>
    <property type="project" value="InterPro"/>
</dbReference>
<keyword evidence="5" id="KW-0808">Transferase</keyword>
<accession>A0A511MV66</accession>
<dbReference type="InterPro" id="IPR004358">
    <property type="entry name" value="Sig_transdc_His_kin-like_C"/>
</dbReference>
<dbReference type="InterPro" id="IPR003594">
    <property type="entry name" value="HATPase_dom"/>
</dbReference>
<dbReference type="RefSeq" id="WP_186815744.1">
    <property type="nucleotide sequence ID" value="NZ_BJXB01000001.1"/>
</dbReference>
<name>A0A511MV66_DEIC1</name>
<dbReference type="InterPro" id="IPR050428">
    <property type="entry name" value="TCS_sensor_his_kinase"/>
</dbReference>
<comment type="catalytic activity">
    <reaction evidence="1">
        <text>ATP + protein L-histidine = ADP + protein N-phospho-L-histidine.</text>
        <dbReference type="EC" id="2.7.13.3"/>
    </reaction>
</comment>
<keyword evidence="4" id="KW-0597">Phosphoprotein</keyword>
<evidence type="ECO:0000256" key="4">
    <source>
        <dbReference type="ARBA" id="ARBA00022553"/>
    </source>
</evidence>
<comment type="subcellular location">
    <subcellularLocation>
        <location evidence="2">Membrane</location>
    </subcellularLocation>
</comment>
<reference evidence="12 13" key="1">
    <citation type="submission" date="2019-07" db="EMBL/GenBank/DDBJ databases">
        <title>Whole genome shotgun sequence of Deinococcus cellulosilyticus NBRC 106333.</title>
        <authorList>
            <person name="Hosoyama A."/>
            <person name="Uohara A."/>
            <person name="Ohji S."/>
            <person name="Ichikawa N."/>
        </authorList>
    </citation>
    <scope>NUCLEOTIDE SEQUENCE [LARGE SCALE GENOMIC DNA]</scope>
    <source>
        <strain evidence="12 13">NBRC 106333</strain>
    </source>
</reference>
<dbReference type="Proteomes" id="UP000321306">
    <property type="component" value="Unassembled WGS sequence"/>
</dbReference>
<dbReference type="CDD" id="cd00082">
    <property type="entry name" value="HisKA"/>
    <property type="match status" value="1"/>
</dbReference>
<evidence type="ECO:0000256" key="8">
    <source>
        <dbReference type="ARBA" id="ARBA00022989"/>
    </source>
</evidence>
<comment type="caution">
    <text evidence="12">The sequence shown here is derived from an EMBL/GenBank/DDBJ whole genome shotgun (WGS) entry which is preliminary data.</text>
</comment>